<evidence type="ECO:0000256" key="1">
    <source>
        <dbReference type="SAM" id="MobiDB-lite"/>
    </source>
</evidence>
<protein>
    <submittedName>
        <fullName evidence="2">Uncharacterized protein</fullName>
    </submittedName>
</protein>
<dbReference type="Proteomes" id="UP000290045">
    <property type="component" value="Segment"/>
</dbReference>
<feature type="region of interest" description="Disordered" evidence="1">
    <location>
        <begin position="1"/>
        <end position="90"/>
    </location>
</feature>
<sequence length="90" mass="9646">MSEHNDAAQDTRAQAAAEQAAQEAAAEQARAQAARAQRNAALHTNAQGKAKDAHVRTDYASLDEVEAARKAARRPADEARTAAAYEPYAW</sequence>
<dbReference type="EMBL" id="MK460246">
    <property type="protein sequence ID" value="QAX95641.1"/>
    <property type="molecule type" value="Genomic_DNA"/>
</dbReference>
<feature type="compositionally biased region" description="Low complexity" evidence="1">
    <location>
        <begin position="10"/>
        <end position="41"/>
    </location>
</feature>
<evidence type="ECO:0000313" key="2">
    <source>
        <dbReference type="EMBL" id="QAX95641.1"/>
    </source>
</evidence>
<evidence type="ECO:0000313" key="3">
    <source>
        <dbReference type="Proteomes" id="UP000290045"/>
    </source>
</evidence>
<gene>
    <name evidence="2" type="primary">102</name>
    <name evidence="2" type="ORF">SEA_NIBB_102</name>
</gene>
<name>A0A411B5M0_9CAUD</name>
<proteinExistence type="predicted"/>
<keyword evidence="3" id="KW-1185">Reference proteome</keyword>
<dbReference type="GeneID" id="60325167"/>
<dbReference type="RefSeq" id="YP_009953690.1">
    <property type="nucleotide sequence ID" value="NC_051624.1"/>
</dbReference>
<accession>A0A411B5M0</accession>
<feature type="compositionally biased region" description="Basic and acidic residues" evidence="1">
    <location>
        <begin position="66"/>
        <end position="80"/>
    </location>
</feature>
<organism evidence="2 3">
    <name type="scientific">Mycobacterium phage Nibb</name>
    <dbReference type="NCBI Taxonomy" id="2510585"/>
    <lineage>
        <taxon>Viruses</taxon>
        <taxon>Duplodnaviria</taxon>
        <taxon>Heunggongvirae</taxon>
        <taxon>Uroviricota</taxon>
        <taxon>Caudoviricetes</taxon>
        <taxon>Weiservirinae</taxon>
        <taxon>Anayavirus</taxon>
        <taxon>Anayavirus nibb</taxon>
    </lineage>
</organism>
<dbReference type="KEGG" id="vg:60325167"/>
<reference evidence="2 3" key="1">
    <citation type="submission" date="2019-01" db="EMBL/GenBank/DDBJ databases">
        <authorList>
            <person name="Neitz A."/>
            <person name="Villela V."/>
            <person name="Anton S."/>
            <person name="Buhyoff S."/>
            <person name="Consani M."/>
            <person name="Davis D."/>
            <person name="Haas R."/>
            <person name="Heid C."/>
            <person name="Roop S."/>
            <person name="Braley A.B."/>
            <person name="Ettinger A.-S.H."/>
            <person name="Anders K.R."/>
            <person name="Garlena R.A."/>
            <person name="Russell D.A."/>
            <person name="Pope W.H."/>
            <person name="Jacobs-Sera D."/>
            <person name="Hendrix R.W."/>
            <person name="Hatfull G.F."/>
        </authorList>
    </citation>
    <scope>NUCLEOTIDE SEQUENCE [LARGE SCALE GENOMIC DNA]</scope>
</reference>